<dbReference type="RefSeq" id="WP_146526757.1">
    <property type="nucleotide sequence ID" value="NZ_SJPV01000004.1"/>
</dbReference>
<evidence type="ECO:0000313" key="2">
    <source>
        <dbReference type="Proteomes" id="UP000319143"/>
    </source>
</evidence>
<organism evidence="1 2">
    <name type="scientific">Novipirellula artificiosorum</name>
    <dbReference type="NCBI Taxonomy" id="2528016"/>
    <lineage>
        <taxon>Bacteria</taxon>
        <taxon>Pseudomonadati</taxon>
        <taxon>Planctomycetota</taxon>
        <taxon>Planctomycetia</taxon>
        <taxon>Pirellulales</taxon>
        <taxon>Pirellulaceae</taxon>
        <taxon>Novipirellula</taxon>
    </lineage>
</organism>
<keyword evidence="2" id="KW-1185">Reference proteome</keyword>
<sequence length="238" mass="26780">MWHTSRGDRTLRASEASLVSLAIDTMIDALLVHLDDEDDVAIAPECQSGIAVYDSLTVSQRVGLLHDVARYLLTDTKTTFPLSATTEAAVAAIFIEVRDQVAIEIDLYPENAKNGLPSEALTWRLHVLEAHHALSREPAIDDREAIFDDESVVLPQVDSADLELWEGLIEKLTDAVLWDRDFELADSFLDVDPGVSHQRRRLLGIDNDYFTYVAPDPRPEQVMRLVWNTRDIIRAKPH</sequence>
<reference evidence="1 2" key="1">
    <citation type="submission" date="2019-02" db="EMBL/GenBank/DDBJ databases">
        <title>Deep-cultivation of Planctomycetes and their phenomic and genomic characterization uncovers novel biology.</title>
        <authorList>
            <person name="Wiegand S."/>
            <person name="Jogler M."/>
            <person name="Boedeker C."/>
            <person name="Pinto D."/>
            <person name="Vollmers J."/>
            <person name="Rivas-Marin E."/>
            <person name="Kohn T."/>
            <person name="Peeters S.H."/>
            <person name="Heuer A."/>
            <person name="Rast P."/>
            <person name="Oberbeckmann S."/>
            <person name="Bunk B."/>
            <person name="Jeske O."/>
            <person name="Meyerdierks A."/>
            <person name="Storesund J.E."/>
            <person name="Kallscheuer N."/>
            <person name="Luecker S."/>
            <person name="Lage O.M."/>
            <person name="Pohl T."/>
            <person name="Merkel B.J."/>
            <person name="Hornburger P."/>
            <person name="Mueller R.-W."/>
            <person name="Bruemmer F."/>
            <person name="Labrenz M."/>
            <person name="Spormann A.M."/>
            <person name="Op Den Camp H."/>
            <person name="Overmann J."/>
            <person name="Amann R."/>
            <person name="Jetten M.S.M."/>
            <person name="Mascher T."/>
            <person name="Medema M.H."/>
            <person name="Devos D.P."/>
            <person name="Kaster A.-K."/>
            <person name="Ovreas L."/>
            <person name="Rohde M."/>
            <person name="Galperin M.Y."/>
            <person name="Jogler C."/>
        </authorList>
    </citation>
    <scope>NUCLEOTIDE SEQUENCE [LARGE SCALE GENOMIC DNA]</scope>
    <source>
        <strain evidence="1 2">Poly41</strain>
    </source>
</reference>
<proteinExistence type="predicted"/>
<protein>
    <submittedName>
        <fullName evidence="1">Uncharacterized protein</fullName>
    </submittedName>
</protein>
<name>A0A5C6DSI4_9BACT</name>
<dbReference type="OrthoDB" id="285182at2"/>
<dbReference type="Proteomes" id="UP000319143">
    <property type="component" value="Unassembled WGS sequence"/>
</dbReference>
<comment type="caution">
    <text evidence="1">The sequence shown here is derived from an EMBL/GenBank/DDBJ whole genome shotgun (WGS) entry which is preliminary data.</text>
</comment>
<evidence type="ECO:0000313" key="1">
    <source>
        <dbReference type="EMBL" id="TWU38451.1"/>
    </source>
</evidence>
<dbReference type="AlphaFoldDB" id="A0A5C6DSI4"/>
<dbReference type="EMBL" id="SJPV01000004">
    <property type="protein sequence ID" value="TWU38451.1"/>
    <property type="molecule type" value="Genomic_DNA"/>
</dbReference>
<gene>
    <name evidence="1" type="ORF">Poly41_29270</name>
</gene>
<accession>A0A5C6DSI4</accession>